<dbReference type="PANTHER" id="PTHR30468:SF1">
    <property type="entry name" value="ALPHA-KETOGLUTARATE-DEPENDENT SULFONATE DIOXYGENASE"/>
    <property type="match status" value="1"/>
</dbReference>
<evidence type="ECO:0000256" key="1">
    <source>
        <dbReference type="ARBA" id="ARBA00005896"/>
    </source>
</evidence>
<sequence>MGEMHINPLAAHCGAEVTGIDVRAIGDDEMAAIRTALAETGVVLLRDQQLSPEDHIAFARRWGAIDVNNYFPANGGYPEIAEVRKAETQFVNIGGGWHTDHSYDPVPAMGSILVARELPPVGGDTLFANMGAAYDALSDGLKATLGGLRAVHSADHIYGHDGIYAKTDQAADLKGHDISANAVHPAVIHHPVTGRKLLYVNPAFTLHFEGWTREESQPLLQYLYSVAMREEFQCRLQWQPGSVAVWDNRSTWHFAANDYQGHRRLMHRITISGVALE</sequence>
<keyword evidence="3 7" id="KW-0223">Dioxygenase</keyword>
<dbReference type="InterPro" id="IPR042098">
    <property type="entry name" value="TauD-like_sf"/>
</dbReference>
<accession>A0ABQ1H584</accession>
<dbReference type="InterPro" id="IPR003819">
    <property type="entry name" value="TauD/TfdA-like"/>
</dbReference>
<name>A0ABQ1H584_9SPHN</name>
<evidence type="ECO:0000313" key="8">
    <source>
        <dbReference type="Proteomes" id="UP000618591"/>
    </source>
</evidence>
<evidence type="ECO:0000313" key="7">
    <source>
        <dbReference type="EMBL" id="GGA59223.1"/>
    </source>
</evidence>
<feature type="domain" description="TauD/TfdA-like" evidence="6">
    <location>
        <begin position="6"/>
        <end position="270"/>
    </location>
</feature>
<dbReference type="PANTHER" id="PTHR30468">
    <property type="entry name" value="ALPHA-KETOGLUTARATE-DEPENDENT SULFONATE DIOXYGENASE"/>
    <property type="match status" value="1"/>
</dbReference>
<keyword evidence="4" id="KW-0560">Oxidoreductase</keyword>
<dbReference type="Pfam" id="PF02668">
    <property type="entry name" value="TauD"/>
    <property type="match status" value="1"/>
</dbReference>
<dbReference type="InterPro" id="IPR051323">
    <property type="entry name" value="AtsK-like"/>
</dbReference>
<gene>
    <name evidence="7" type="primary">tauD</name>
    <name evidence="7" type="ORF">GCM10011395_31880</name>
</gene>
<evidence type="ECO:0000259" key="6">
    <source>
        <dbReference type="Pfam" id="PF02668"/>
    </source>
</evidence>
<comment type="caution">
    <text evidence="7">The sequence shown here is derived from an EMBL/GenBank/DDBJ whole genome shotgun (WGS) entry which is preliminary data.</text>
</comment>
<evidence type="ECO:0000256" key="3">
    <source>
        <dbReference type="ARBA" id="ARBA00022964"/>
    </source>
</evidence>
<keyword evidence="8" id="KW-1185">Reference proteome</keyword>
<reference evidence="8" key="1">
    <citation type="journal article" date="2019" name="Int. J. Syst. Evol. Microbiol.">
        <title>The Global Catalogue of Microorganisms (GCM) 10K type strain sequencing project: providing services to taxonomists for standard genome sequencing and annotation.</title>
        <authorList>
            <consortium name="The Broad Institute Genomics Platform"/>
            <consortium name="The Broad Institute Genome Sequencing Center for Infectious Disease"/>
            <person name="Wu L."/>
            <person name="Ma J."/>
        </authorList>
    </citation>
    <scope>NUCLEOTIDE SEQUENCE [LARGE SCALE GENOMIC DNA]</scope>
    <source>
        <strain evidence="8">CGMCC 1.10106</strain>
    </source>
</reference>
<dbReference type="SUPFAM" id="SSF51197">
    <property type="entry name" value="Clavaminate synthase-like"/>
    <property type="match status" value="1"/>
</dbReference>
<dbReference type="GO" id="GO:0051213">
    <property type="term" value="F:dioxygenase activity"/>
    <property type="evidence" value="ECO:0007669"/>
    <property type="project" value="UniProtKB-KW"/>
</dbReference>
<comment type="similarity">
    <text evidence="1">Belongs to the TfdA dioxygenase family.</text>
</comment>
<keyword evidence="5" id="KW-0408">Iron</keyword>
<evidence type="ECO:0000256" key="5">
    <source>
        <dbReference type="ARBA" id="ARBA00023004"/>
    </source>
</evidence>
<keyword evidence="2" id="KW-0479">Metal-binding</keyword>
<evidence type="ECO:0000256" key="4">
    <source>
        <dbReference type="ARBA" id="ARBA00023002"/>
    </source>
</evidence>
<dbReference type="RefSeq" id="WP_229733276.1">
    <property type="nucleotide sequence ID" value="NZ_BMDW01000025.1"/>
</dbReference>
<proteinExistence type="inferred from homology"/>
<dbReference type="EMBL" id="BMDW01000025">
    <property type="protein sequence ID" value="GGA59223.1"/>
    <property type="molecule type" value="Genomic_DNA"/>
</dbReference>
<protein>
    <submittedName>
        <fullName evidence="7">Alpha-ketoglutarate-dependent taurine dioxygenase</fullName>
    </submittedName>
</protein>
<dbReference type="Gene3D" id="3.60.130.10">
    <property type="entry name" value="Clavaminate synthase-like"/>
    <property type="match status" value="1"/>
</dbReference>
<organism evidence="7 8">
    <name type="scientific">Sphingomonas psychrolutea</name>
    <dbReference type="NCBI Taxonomy" id="1259676"/>
    <lineage>
        <taxon>Bacteria</taxon>
        <taxon>Pseudomonadati</taxon>
        <taxon>Pseudomonadota</taxon>
        <taxon>Alphaproteobacteria</taxon>
        <taxon>Sphingomonadales</taxon>
        <taxon>Sphingomonadaceae</taxon>
        <taxon>Sphingomonas</taxon>
    </lineage>
</organism>
<dbReference type="Proteomes" id="UP000618591">
    <property type="component" value="Unassembled WGS sequence"/>
</dbReference>
<evidence type="ECO:0000256" key="2">
    <source>
        <dbReference type="ARBA" id="ARBA00022723"/>
    </source>
</evidence>